<sequence>MEDLTKILKSIQIDLAAQKREMKEMETNITSSINNNISENFKKMEQNYNQLNEKIQNHENILDRMERHIRKRNLVFFGIEEGEKSYHELENKILSFINKINIPCEKNEIESAKRLGKKREIPRPITVTFTTVGKKIMLLQNKKNIKNSTIYYKEDYPQKVLEKRKQLQLELIKYKSEGLKAIIKYDKLIILNPNKSDKNQNSQQHSKKRNLHTSPNQDGTSHESQALKKNKITAFMRQRKDFEKSPKNEAPTSSI</sequence>
<gene>
    <name evidence="3" type="ORF">PAPOLLO_LOCUS27466</name>
</gene>
<evidence type="ECO:0000256" key="2">
    <source>
        <dbReference type="SAM" id="MobiDB-lite"/>
    </source>
</evidence>
<protein>
    <submittedName>
        <fullName evidence="3">(apollo) hypothetical protein</fullName>
    </submittedName>
</protein>
<dbReference type="EMBL" id="CAJQZP010001668">
    <property type="protein sequence ID" value="CAG5058204.1"/>
    <property type="molecule type" value="Genomic_DNA"/>
</dbReference>
<accession>A0A8S3Y8U1</accession>
<proteinExistence type="predicted"/>
<evidence type="ECO:0000256" key="1">
    <source>
        <dbReference type="SAM" id="Coils"/>
    </source>
</evidence>
<dbReference type="Proteomes" id="UP000691718">
    <property type="component" value="Unassembled WGS sequence"/>
</dbReference>
<evidence type="ECO:0000313" key="3">
    <source>
        <dbReference type="EMBL" id="CAG5058204.1"/>
    </source>
</evidence>
<comment type="caution">
    <text evidence="3">The sequence shown here is derived from an EMBL/GenBank/DDBJ whole genome shotgun (WGS) entry which is preliminary data.</text>
</comment>
<keyword evidence="4" id="KW-1185">Reference proteome</keyword>
<organism evidence="3 4">
    <name type="scientific">Parnassius apollo</name>
    <name type="common">Apollo butterfly</name>
    <name type="synonym">Papilio apollo</name>
    <dbReference type="NCBI Taxonomy" id="110799"/>
    <lineage>
        <taxon>Eukaryota</taxon>
        <taxon>Metazoa</taxon>
        <taxon>Ecdysozoa</taxon>
        <taxon>Arthropoda</taxon>
        <taxon>Hexapoda</taxon>
        <taxon>Insecta</taxon>
        <taxon>Pterygota</taxon>
        <taxon>Neoptera</taxon>
        <taxon>Endopterygota</taxon>
        <taxon>Lepidoptera</taxon>
        <taxon>Glossata</taxon>
        <taxon>Ditrysia</taxon>
        <taxon>Papilionoidea</taxon>
        <taxon>Papilionidae</taxon>
        <taxon>Parnassiinae</taxon>
        <taxon>Parnassini</taxon>
        <taxon>Parnassius</taxon>
        <taxon>Parnassius</taxon>
    </lineage>
</organism>
<reference evidence="3" key="1">
    <citation type="submission" date="2021-04" db="EMBL/GenBank/DDBJ databases">
        <authorList>
            <person name="Tunstrom K."/>
        </authorList>
    </citation>
    <scope>NUCLEOTIDE SEQUENCE</scope>
</reference>
<dbReference type="OrthoDB" id="7417618at2759"/>
<feature type="compositionally biased region" description="Polar residues" evidence="2">
    <location>
        <begin position="212"/>
        <end position="224"/>
    </location>
</feature>
<feature type="compositionally biased region" description="Basic and acidic residues" evidence="2">
    <location>
        <begin position="238"/>
        <end position="247"/>
    </location>
</feature>
<evidence type="ECO:0000313" key="4">
    <source>
        <dbReference type="Proteomes" id="UP000691718"/>
    </source>
</evidence>
<dbReference type="AlphaFoldDB" id="A0A8S3Y8U1"/>
<name>A0A8S3Y8U1_PARAO</name>
<feature type="region of interest" description="Disordered" evidence="2">
    <location>
        <begin position="194"/>
        <end position="255"/>
    </location>
</feature>
<keyword evidence="1" id="KW-0175">Coiled coil</keyword>
<feature type="coiled-coil region" evidence="1">
    <location>
        <begin position="1"/>
        <end position="68"/>
    </location>
</feature>